<reference evidence="2" key="1">
    <citation type="submission" date="2020-05" db="EMBL/GenBank/DDBJ databases">
        <authorList>
            <person name="Chiriac C."/>
            <person name="Salcher M."/>
            <person name="Ghai R."/>
            <person name="Kavagutti S V."/>
        </authorList>
    </citation>
    <scope>NUCLEOTIDE SEQUENCE</scope>
</reference>
<sequence length="339" mass="36628">MLFLPEAAGPHDPQLTSAPRLPNSIRRTSSIDTSWPDGFEGNAQVDARARDLLTSDDNADRVIGAQRLSLTVGGPFKPISAVGSSPLEEGLDALVGATIGPGFRRKVSESLPEHHDANSLLFLLLDDLPGASLVSGYAMQRAGAYGGEPDPSKPLPVTSKMDDLCAGWAREGTMMVTIREKGSIPVPVGPLAPTIEPKDDPLSWHEMTDLPARSMRRRRCLDLIQDPNEGDVVQLVAHFRDSYCDEDQIEHVVHEYSLAGSLNSKTGQVSSMSARAHVLPWMECPGALASAGRVEGMEFAELRDSVRRDFVGASTCTHLNDTLRSLADSELLLRELQSA</sequence>
<accession>A0A6J7EBU0</accession>
<dbReference type="EMBL" id="CAFBLT010000001">
    <property type="protein sequence ID" value="CAB4878785.1"/>
    <property type="molecule type" value="Genomic_DNA"/>
</dbReference>
<dbReference type="EMBL" id="CAFBPM010000004">
    <property type="protein sequence ID" value="CAB5015958.1"/>
    <property type="molecule type" value="Genomic_DNA"/>
</dbReference>
<evidence type="ECO:0000313" key="2">
    <source>
        <dbReference type="EMBL" id="CAB4878785.1"/>
    </source>
</evidence>
<organism evidence="2">
    <name type="scientific">freshwater metagenome</name>
    <dbReference type="NCBI Taxonomy" id="449393"/>
    <lineage>
        <taxon>unclassified sequences</taxon>
        <taxon>metagenomes</taxon>
        <taxon>ecological metagenomes</taxon>
    </lineage>
</organism>
<proteinExistence type="predicted"/>
<feature type="region of interest" description="Disordered" evidence="1">
    <location>
        <begin position="1"/>
        <end position="39"/>
    </location>
</feature>
<evidence type="ECO:0000313" key="3">
    <source>
        <dbReference type="EMBL" id="CAB5015958.1"/>
    </source>
</evidence>
<dbReference type="Pfam" id="PF11136">
    <property type="entry name" value="DUF2889"/>
    <property type="match status" value="1"/>
</dbReference>
<dbReference type="InterPro" id="IPR021312">
    <property type="entry name" value="DUF2889"/>
</dbReference>
<gene>
    <name evidence="2" type="ORF">UFOPK3427_01316</name>
    <name evidence="3" type="ORF">UFOPK4112_00604</name>
</gene>
<name>A0A6J7EBU0_9ZZZZ</name>
<protein>
    <submittedName>
        <fullName evidence="2">Unannotated protein</fullName>
    </submittedName>
</protein>
<dbReference type="AlphaFoldDB" id="A0A6J7EBU0"/>
<evidence type="ECO:0000256" key="1">
    <source>
        <dbReference type="SAM" id="MobiDB-lite"/>
    </source>
</evidence>